<evidence type="ECO:0000259" key="7">
    <source>
        <dbReference type="PROSITE" id="PS50259"/>
    </source>
</evidence>
<dbReference type="AlphaFoldDB" id="A0A812BXJ6"/>
<keyword evidence="5" id="KW-0325">Glycoprotein</keyword>
<protein>
    <recommendedName>
        <fullName evidence="7">G-protein coupled receptors family 3 profile domain-containing protein</fullName>
    </recommendedName>
</protein>
<dbReference type="GO" id="GO:0004930">
    <property type="term" value="F:G protein-coupled receptor activity"/>
    <property type="evidence" value="ECO:0007669"/>
    <property type="project" value="InterPro"/>
</dbReference>
<feature type="transmembrane region" description="Helical" evidence="6">
    <location>
        <begin position="323"/>
        <end position="341"/>
    </location>
</feature>
<evidence type="ECO:0000256" key="6">
    <source>
        <dbReference type="SAM" id="Phobius"/>
    </source>
</evidence>
<dbReference type="PANTHER" id="PTHR24060">
    <property type="entry name" value="METABOTROPIC GLUTAMATE RECEPTOR"/>
    <property type="match status" value="1"/>
</dbReference>
<evidence type="ECO:0000256" key="4">
    <source>
        <dbReference type="ARBA" id="ARBA00023136"/>
    </source>
</evidence>
<proteinExistence type="predicted"/>
<keyword evidence="3 6" id="KW-1133">Transmembrane helix</keyword>
<feature type="transmembrane region" description="Helical" evidence="6">
    <location>
        <begin position="446"/>
        <end position="469"/>
    </location>
</feature>
<dbReference type="OrthoDB" id="425344at2759"/>
<comment type="subcellular location">
    <subcellularLocation>
        <location evidence="1">Membrane</location>
        <topology evidence="1">Multi-pass membrane protein</topology>
    </subcellularLocation>
</comment>
<dbReference type="InterPro" id="IPR050726">
    <property type="entry name" value="mGluR"/>
</dbReference>
<dbReference type="EMBL" id="CAHIKZ030000960">
    <property type="protein sequence ID" value="CAE1246907.1"/>
    <property type="molecule type" value="Genomic_DNA"/>
</dbReference>
<keyword evidence="9" id="KW-1185">Reference proteome</keyword>
<dbReference type="Gene3D" id="3.40.50.2300">
    <property type="match status" value="1"/>
</dbReference>
<evidence type="ECO:0000256" key="1">
    <source>
        <dbReference type="ARBA" id="ARBA00004141"/>
    </source>
</evidence>
<comment type="caution">
    <text evidence="8">The sequence shown here is derived from an EMBL/GenBank/DDBJ whole genome shotgun (WGS) entry which is preliminary data.</text>
</comment>
<evidence type="ECO:0000256" key="3">
    <source>
        <dbReference type="ARBA" id="ARBA00022989"/>
    </source>
</evidence>
<dbReference type="SUPFAM" id="SSF53822">
    <property type="entry name" value="Periplasmic binding protein-like I"/>
    <property type="match status" value="1"/>
</dbReference>
<organism evidence="8 9">
    <name type="scientific">Acanthosepion pharaonis</name>
    <name type="common">Pharaoh cuttlefish</name>
    <name type="synonym">Sepia pharaonis</name>
    <dbReference type="NCBI Taxonomy" id="158019"/>
    <lineage>
        <taxon>Eukaryota</taxon>
        <taxon>Metazoa</taxon>
        <taxon>Spiralia</taxon>
        <taxon>Lophotrochozoa</taxon>
        <taxon>Mollusca</taxon>
        <taxon>Cephalopoda</taxon>
        <taxon>Coleoidea</taxon>
        <taxon>Decapodiformes</taxon>
        <taxon>Sepiida</taxon>
        <taxon>Sepiina</taxon>
        <taxon>Sepiidae</taxon>
        <taxon>Acanthosepion</taxon>
    </lineage>
</organism>
<evidence type="ECO:0000313" key="9">
    <source>
        <dbReference type="Proteomes" id="UP000597762"/>
    </source>
</evidence>
<dbReference type="InterPro" id="IPR028082">
    <property type="entry name" value="Peripla_BP_I"/>
</dbReference>
<dbReference type="CDD" id="cd13953">
    <property type="entry name" value="7tm_classC_mGluR-like"/>
    <property type="match status" value="1"/>
</dbReference>
<dbReference type="PROSITE" id="PS50259">
    <property type="entry name" value="G_PROTEIN_RECEP_F3_4"/>
    <property type="match status" value="1"/>
</dbReference>
<keyword evidence="2 6" id="KW-0812">Transmembrane</keyword>
<name>A0A812BXJ6_ACAPH</name>
<dbReference type="GO" id="GO:0016020">
    <property type="term" value="C:membrane"/>
    <property type="evidence" value="ECO:0007669"/>
    <property type="project" value="UniProtKB-SubCell"/>
</dbReference>
<feature type="transmembrane region" description="Helical" evidence="6">
    <location>
        <begin position="411"/>
        <end position="434"/>
    </location>
</feature>
<feature type="transmembrane region" description="Helical" evidence="6">
    <location>
        <begin position="362"/>
        <end position="384"/>
    </location>
</feature>
<feature type="transmembrane region" description="Helical" evidence="6">
    <location>
        <begin position="255"/>
        <end position="282"/>
    </location>
</feature>
<sequence>MVLNGFIQYVKSLTLANHAPIPDDWFEEFYQNVHKCRILRSVVQSNYNTLCSGNEKLTDSMLPNDPFVFHMILAVDMIALGLNNIKKCRKENALSVASCLALQRDRNRLIYDSILSSQWSQLHQNGSGISDDFTFRFTPSGYGDIGYDILNYRYNLGTNKYEYKKIGSWVNKLSLKLTQYRRISTSNDFVLPRSRCITGSTCNCLDSKGKTVQYKKSGQTASLVSGNREILIDPNTGAVIDLSNRPSAYYRFSEIWGTIVTTLAALGAFFGVCLFCYFLIFFPFRGSTTILGFTLLVAIICLYLMATAFVAHATPIVCAIRRFFLGFFYALAYSALLIKLLDAYRNKKKEELVYKKLGSPCGLLMCCLLLVAVQCIINIEWLILVPPEVVRVPFEGVMWPRCSPESTSDEALVMSLIFIMCILFLCVVFGLCTWSSKINCYEARWVLGMAILSILVWIVWCLVSIVGNYKVRDMAVAIGLLMNASILLVLGPVRRLRLLKEYKQQVKGEKDEYYLYDNDLNSSVDYSHGYNAAPHVIFFYYLITFSFSKMSVAISRCQILYQMLQLSPAFPLPSNARHLLTSMLLKFTIVS</sequence>
<gene>
    <name evidence="8" type="ORF">SPHA_25388</name>
</gene>
<evidence type="ECO:0000313" key="8">
    <source>
        <dbReference type="EMBL" id="CAE1246907.1"/>
    </source>
</evidence>
<feature type="transmembrane region" description="Helical" evidence="6">
    <location>
        <begin position="475"/>
        <end position="493"/>
    </location>
</feature>
<evidence type="ECO:0000256" key="5">
    <source>
        <dbReference type="ARBA" id="ARBA00023180"/>
    </source>
</evidence>
<dbReference type="Pfam" id="PF00003">
    <property type="entry name" value="7tm_3"/>
    <property type="match status" value="1"/>
</dbReference>
<feature type="transmembrane region" description="Helical" evidence="6">
    <location>
        <begin position="289"/>
        <end position="311"/>
    </location>
</feature>
<feature type="domain" description="G-protein coupled receptors family 3 profile" evidence="7">
    <location>
        <begin position="284"/>
        <end position="499"/>
    </location>
</feature>
<dbReference type="Proteomes" id="UP000597762">
    <property type="component" value="Unassembled WGS sequence"/>
</dbReference>
<evidence type="ECO:0000256" key="2">
    <source>
        <dbReference type="ARBA" id="ARBA00022692"/>
    </source>
</evidence>
<dbReference type="InterPro" id="IPR017978">
    <property type="entry name" value="GPCR_3_C"/>
</dbReference>
<accession>A0A812BXJ6</accession>
<keyword evidence="4 6" id="KW-0472">Membrane</keyword>
<reference evidence="8" key="1">
    <citation type="submission" date="2021-01" db="EMBL/GenBank/DDBJ databases">
        <authorList>
            <person name="Li R."/>
            <person name="Bekaert M."/>
        </authorList>
    </citation>
    <scope>NUCLEOTIDE SEQUENCE</scope>
    <source>
        <strain evidence="8">Farmed</strain>
    </source>
</reference>